<organism evidence="1 2">
    <name type="scientific">Luethyella okanaganae</name>
    <dbReference type="NCBI Taxonomy" id="69372"/>
    <lineage>
        <taxon>Bacteria</taxon>
        <taxon>Bacillati</taxon>
        <taxon>Actinomycetota</taxon>
        <taxon>Actinomycetes</taxon>
        <taxon>Micrococcales</taxon>
        <taxon>Microbacteriaceae</taxon>
        <taxon>Luethyella</taxon>
    </lineage>
</organism>
<dbReference type="Gene3D" id="3.30.70.1200">
    <property type="entry name" value="Crispr-associated protein, domain 1"/>
    <property type="match status" value="1"/>
</dbReference>
<dbReference type="Pfam" id="PF08798">
    <property type="entry name" value="CRISPR_assoc"/>
    <property type="match status" value="1"/>
</dbReference>
<dbReference type="RefSeq" id="WP_386731511.1">
    <property type="nucleotide sequence ID" value="NZ_JBHSTP010000002.1"/>
</dbReference>
<dbReference type="InterPro" id="IPR010179">
    <property type="entry name" value="CRISPR-assoc_prot_Cse3"/>
</dbReference>
<sequence>MFLTRFPINPRRRGAAKLLSSPHAMHAAVLAGFPEPESGSERGRILWRLDSGGPRAVLYISSPDQPDLEHLNEQAGWPSLISWESRPYSQFLAQLATGQEWAFRLTANPVRNVRVQAGQRGKPLGHVTPSQQLGWLLERENAAGFAVMRNAGGEASVGVTRRETLNFRRGTAAVTLRIATFDGILTVSDRERFIHTLTHGLGRAKGYGCGLLTVAPVR</sequence>
<dbReference type="SUPFAM" id="SSF117987">
    <property type="entry name" value="CRISPR-associated protein"/>
    <property type="match status" value="2"/>
</dbReference>
<accession>A0ABW1VDQ5</accession>
<proteinExistence type="predicted"/>
<reference evidence="2" key="1">
    <citation type="journal article" date="2019" name="Int. J. Syst. Evol. Microbiol.">
        <title>The Global Catalogue of Microorganisms (GCM) 10K type strain sequencing project: providing services to taxonomists for standard genome sequencing and annotation.</title>
        <authorList>
            <consortium name="The Broad Institute Genomics Platform"/>
            <consortium name="The Broad Institute Genome Sequencing Center for Infectious Disease"/>
            <person name="Wu L."/>
            <person name="Ma J."/>
        </authorList>
    </citation>
    <scope>NUCLEOTIDE SEQUENCE [LARGE SCALE GENOMIC DNA]</scope>
    <source>
        <strain evidence="2">CCUG 43304</strain>
    </source>
</reference>
<dbReference type="NCBIfam" id="TIGR01907">
    <property type="entry name" value="casE_Cse3"/>
    <property type="match status" value="1"/>
</dbReference>
<evidence type="ECO:0000313" key="1">
    <source>
        <dbReference type="EMBL" id="MFC6356066.1"/>
    </source>
</evidence>
<name>A0ABW1VDQ5_9MICO</name>
<dbReference type="SMART" id="SM01101">
    <property type="entry name" value="CRISPR_assoc"/>
    <property type="match status" value="1"/>
</dbReference>
<dbReference type="EMBL" id="JBHSTP010000002">
    <property type="protein sequence ID" value="MFC6356066.1"/>
    <property type="molecule type" value="Genomic_DNA"/>
</dbReference>
<protein>
    <submittedName>
        <fullName evidence="1">Type I-E CRISPR-associated protein Cas6/Cse3/CasE</fullName>
    </submittedName>
</protein>
<evidence type="ECO:0000313" key="2">
    <source>
        <dbReference type="Proteomes" id="UP001596306"/>
    </source>
</evidence>
<keyword evidence="2" id="KW-1185">Reference proteome</keyword>
<dbReference type="CDD" id="cd09727">
    <property type="entry name" value="Cas6_I-E"/>
    <property type="match status" value="1"/>
</dbReference>
<dbReference type="Proteomes" id="UP001596306">
    <property type="component" value="Unassembled WGS sequence"/>
</dbReference>
<dbReference type="Gene3D" id="3.30.70.1210">
    <property type="entry name" value="Crispr-associated protein, domain 2"/>
    <property type="match status" value="1"/>
</dbReference>
<comment type="caution">
    <text evidence="1">The sequence shown here is derived from an EMBL/GenBank/DDBJ whole genome shotgun (WGS) entry which is preliminary data.</text>
</comment>
<gene>
    <name evidence="1" type="primary">cas6e</name>
    <name evidence="1" type="ORF">ACFQB0_08105</name>
</gene>